<dbReference type="Pfam" id="PF08238">
    <property type="entry name" value="Sel1"/>
    <property type="match status" value="5"/>
</dbReference>
<dbReference type="PRINTS" id="PR00109">
    <property type="entry name" value="TYRKINASE"/>
</dbReference>
<dbReference type="SUPFAM" id="SSF56112">
    <property type="entry name" value="Protein kinase-like (PK-like)"/>
    <property type="match status" value="1"/>
</dbReference>
<dbReference type="InterPro" id="IPR006597">
    <property type="entry name" value="Sel1-like"/>
</dbReference>
<keyword evidence="1" id="KW-0547">Nucleotide-binding</keyword>
<evidence type="ECO:0000259" key="2">
    <source>
        <dbReference type="PROSITE" id="PS50011"/>
    </source>
</evidence>
<dbReference type="EMBL" id="AUPC02000084">
    <property type="protein sequence ID" value="POG73331.1"/>
    <property type="molecule type" value="Genomic_DNA"/>
</dbReference>
<dbReference type="PANTHER" id="PTHR44329">
    <property type="entry name" value="SERINE/THREONINE-PROTEIN KINASE TNNI3K-RELATED"/>
    <property type="match status" value="1"/>
</dbReference>
<protein>
    <submittedName>
        <fullName evidence="3">Kinase-like domain-containing protein</fullName>
    </submittedName>
</protein>
<dbReference type="PROSITE" id="PS50011">
    <property type="entry name" value="PROTEIN_KINASE_DOM"/>
    <property type="match status" value="1"/>
</dbReference>
<dbReference type="InterPro" id="IPR001245">
    <property type="entry name" value="Ser-Thr/Tyr_kinase_cat_dom"/>
</dbReference>
<keyword evidence="4" id="KW-1185">Reference proteome</keyword>
<keyword evidence="1" id="KW-0067">ATP-binding</keyword>
<evidence type="ECO:0000313" key="3">
    <source>
        <dbReference type="EMBL" id="POG73331.1"/>
    </source>
</evidence>
<dbReference type="Proteomes" id="UP000018888">
    <property type="component" value="Unassembled WGS sequence"/>
</dbReference>
<reference evidence="3 4" key="2">
    <citation type="journal article" date="2018" name="New Phytol.">
        <title>High intraspecific genome diversity in the model arbuscular mycorrhizal symbiont Rhizophagus irregularis.</title>
        <authorList>
            <person name="Chen E.C.H."/>
            <person name="Morin E."/>
            <person name="Beaudet D."/>
            <person name="Noel J."/>
            <person name="Yildirir G."/>
            <person name="Ndikumana S."/>
            <person name="Charron P."/>
            <person name="St-Onge C."/>
            <person name="Giorgi J."/>
            <person name="Kruger M."/>
            <person name="Marton T."/>
            <person name="Ropars J."/>
            <person name="Grigoriev I.V."/>
            <person name="Hainaut M."/>
            <person name="Henrissat B."/>
            <person name="Roux C."/>
            <person name="Martin F."/>
            <person name="Corradi N."/>
        </authorList>
    </citation>
    <scope>NUCLEOTIDE SEQUENCE [LARGE SCALE GENOMIC DNA]</scope>
    <source>
        <strain evidence="3 4">DAOM 197198</strain>
    </source>
</reference>
<dbReference type="Gene3D" id="1.25.40.10">
    <property type="entry name" value="Tetratricopeptide repeat domain"/>
    <property type="match status" value="1"/>
</dbReference>
<reference evidence="3 4" key="1">
    <citation type="journal article" date="2013" name="Proc. Natl. Acad. Sci. U.S.A.">
        <title>Genome of an arbuscular mycorrhizal fungus provides insight into the oldest plant symbiosis.</title>
        <authorList>
            <person name="Tisserant E."/>
            <person name="Malbreil M."/>
            <person name="Kuo A."/>
            <person name="Kohler A."/>
            <person name="Symeonidi A."/>
            <person name="Balestrini R."/>
            <person name="Charron P."/>
            <person name="Duensing N."/>
            <person name="Frei Dit Frey N."/>
            <person name="Gianinazzi-Pearson V."/>
            <person name="Gilbert L.B."/>
            <person name="Handa Y."/>
            <person name="Herr J.R."/>
            <person name="Hijri M."/>
            <person name="Koul R."/>
            <person name="Kawaguchi M."/>
            <person name="Krajinski F."/>
            <person name="Lammers P.J."/>
            <person name="Masclaux F.G."/>
            <person name="Murat C."/>
            <person name="Morin E."/>
            <person name="Ndikumana S."/>
            <person name="Pagni M."/>
            <person name="Petitpierre D."/>
            <person name="Requena N."/>
            <person name="Rosikiewicz P."/>
            <person name="Riley R."/>
            <person name="Saito K."/>
            <person name="San Clemente H."/>
            <person name="Shapiro H."/>
            <person name="van Tuinen D."/>
            <person name="Becard G."/>
            <person name="Bonfante P."/>
            <person name="Paszkowski U."/>
            <person name="Shachar-Hill Y.Y."/>
            <person name="Tuskan G.A."/>
            <person name="Young P.W."/>
            <person name="Sanders I.R."/>
            <person name="Henrissat B."/>
            <person name="Rensing S.A."/>
            <person name="Grigoriev I.V."/>
            <person name="Corradi N."/>
            <person name="Roux C."/>
            <person name="Martin F."/>
        </authorList>
    </citation>
    <scope>NUCLEOTIDE SEQUENCE [LARGE SCALE GENOMIC DNA]</scope>
    <source>
        <strain evidence="3 4">DAOM 197198</strain>
    </source>
</reference>
<dbReference type="PANTHER" id="PTHR44329:SF293">
    <property type="entry name" value="MITOGEN-ACTIVATED PROTEIN KINASE KINASE KINASE"/>
    <property type="match status" value="1"/>
</dbReference>
<evidence type="ECO:0000313" key="4">
    <source>
        <dbReference type="Proteomes" id="UP000018888"/>
    </source>
</evidence>
<dbReference type="GO" id="GO:0005524">
    <property type="term" value="F:ATP binding"/>
    <property type="evidence" value="ECO:0007669"/>
    <property type="project" value="UniProtKB-UniRule"/>
</dbReference>
<dbReference type="SUPFAM" id="SSF81901">
    <property type="entry name" value="HCP-like"/>
    <property type="match status" value="1"/>
</dbReference>
<dbReference type="AlphaFoldDB" id="A0A2P4Q6Q6"/>
<evidence type="ECO:0000256" key="1">
    <source>
        <dbReference type="PROSITE-ProRule" id="PRU10141"/>
    </source>
</evidence>
<name>A0A2P4Q6Q6_RHIID</name>
<dbReference type="SMART" id="SM00220">
    <property type="entry name" value="S_TKc"/>
    <property type="match status" value="1"/>
</dbReference>
<dbReference type="SMART" id="SM00671">
    <property type="entry name" value="SEL1"/>
    <property type="match status" value="5"/>
</dbReference>
<dbReference type="Gene3D" id="1.10.510.10">
    <property type="entry name" value="Transferase(Phosphotransferase) domain 1"/>
    <property type="match status" value="1"/>
</dbReference>
<comment type="caution">
    <text evidence="3">The sequence shown here is derived from an EMBL/GenBank/DDBJ whole genome shotgun (WGS) entry which is preliminary data.</text>
</comment>
<dbReference type="InterPro" id="IPR011009">
    <property type="entry name" value="Kinase-like_dom_sf"/>
</dbReference>
<dbReference type="PROSITE" id="PS00107">
    <property type="entry name" value="PROTEIN_KINASE_ATP"/>
    <property type="match status" value="1"/>
</dbReference>
<feature type="non-terminal residue" evidence="3">
    <location>
        <position position="674"/>
    </location>
</feature>
<dbReference type="InterPro" id="IPR017441">
    <property type="entry name" value="Protein_kinase_ATP_BS"/>
</dbReference>
<proteinExistence type="predicted"/>
<dbReference type="VEuPathDB" id="FungiDB:RhiirFUN_023656"/>
<feature type="binding site" evidence="1">
    <location>
        <position position="66"/>
    </location>
    <ligand>
        <name>ATP</name>
        <dbReference type="ChEBI" id="CHEBI:30616"/>
    </ligand>
</feature>
<feature type="domain" description="Protein kinase" evidence="2">
    <location>
        <begin position="37"/>
        <end position="295"/>
    </location>
</feature>
<gene>
    <name evidence="3" type="ORF">GLOIN_2v1839929</name>
</gene>
<dbReference type="InterPro" id="IPR000719">
    <property type="entry name" value="Prot_kinase_dom"/>
</dbReference>
<dbReference type="Pfam" id="PF07714">
    <property type="entry name" value="PK_Tyr_Ser-Thr"/>
    <property type="match status" value="1"/>
</dbReference>
<dbReference type="GO" id="GO:0004674">
    <property type="term" value="F:protein serine/threonine kinase activity"/>
    <property type="evidence" value="ECO:0007669"/>
    <property type="project" value="TreeGrafter"/>
</dbReference>
<organism evidence="3 4">
    <name type="scientific">Rhizophagus irregularis (strain DAOM 181602 / DAOM 197198 / MUCL 43194)</name>
    <name type="common">Arbuscular mycorrhizal fungus</name>
    <name type="synonym">Glomus intraradices</name>
    <dbReference type="NCBI Taxonomy" id="747089"/>
    <lineage>
        <taxon>Eukaryota</taxon>
        <taxon>Fungi</taxon>
        <taxon>Fungi incertae sedis</taxon>
        <taxon>Mucoromycota</taxon>
        <taxon>Glomeromycotina</taxon>
        <taxon>Glomeromycetes</taxon>
        <taxon>Glomerales</taxon>
        <taxon>Glomeraceae</taxon>
        <taxon>Rhizophagus</taxon>
    </lineage>
</organism>
<dbReference type="InterPro" id="IPR011990">
    <property type="entry name" value="TPR-like_helical_dom_sf"/>
</dbReference>
<dbReference type="InterPro" id="IPR051681">
    <property type="entry name" value="Ser/Thr_Kinases-Pseudokinases"/>
</dbReference>
<sequence length="674" mass="78311">MSIETKETDLKESNIYIDWLEKSIADEYINYYAYSEFKNLKPLGSGLYGSVSRANWKNTDGFFALKTFNNDKITLKEVVNEIKLQKELIANENILRFYGITKIENEKKYSLVLEYADSGTLNIYLKLHFNKLDWNEKYQLSFQLASAISFLHEHDIIHRDLHADNVLMHQKKIKLADFGLSRKIAKTSSNNASKVFGLIPFVDPRKLNDQDYELNKKSDVYSIGVLMWQISSGKKPFSNCNHDVSLSLSIVNGKREEIIDNTPIEYSNLYTECWKYEPDERPNMQKVVLFLKLMLPDQDLEIYDYEDRLLQELLDIVDNSSINDDPDINDDSDINDDPDINDGLDINDYVQNILDSLQDQATIQSEIIEPKNNQSNVSFLTNSSKDSLESTFNNISNLIVDKLIKIIIKKHDKGYTFDQIQQLIDQKTLRFNQITNNLINWLTKNQDKSPYIWLLGLFYYYGIGIEENDSKAFELFSKAAKNDYPIAQVYLAKCYNDGYGTEKNNNLAFNWYQIAAENNNSIVGQFYLGYCYEFNIGTESSENKFIEWYQKAANNGNTSAKFYLANCYRLGKGTEKYESKAFEYYKILAEKEIIDAQYQLGNCYYYGVGIEIDKVQAFNWYKKAANNGSIIAKCILEQNYNKKTNTKKNRSIEIKIHKIMYFEGLRKIGINNYN</sequence>
<accession>A0A2P4Q6Q6</accession>